<keyword evidence="1" id="KW-0472">Membrane</keyword>
<proteinExistence type="predicted"/>
<dbReference type="GeneID" id="34461286"/>
<feature type="transmembrane region" description="Helical" evidence="1">
    <location>
        <begin position="12"/>
        <end position="34"/>
    </location>
</feature>
<evidence type="ECO:0000313" key="3">
    <source>
        <dbReference type="Proteomes" id="UP000184300"/>
    </source>
</evidence>
<keyword evidence="3" id="KW-1185">Reference proteome</keyword>
<sequence length="148" mass="16732">MNLSTQIISCLNITLAITIAITSLTIAIAIVYFAGSYLGYPFAQFNLRFTQPTQSQYQNTGSIQHKDTDGNFKEHEVARRLGAMLALSLYFFALMLELVFEGQRDVKGEGSEWNLWRMEALLFRVCFEGLLTLAILRGIRRVVLLVFG</sequence>
<keyword evidence="1" id="KW-0812">Transmembrane</keyword>
<gene>
    <name evidence="2" type="ORF">ASPGLDRAFT_39085</name>
</gene>
<keyword evidence="1" id="KW-1133">Transmembrane helix</keyword>
<dbReference type="Proteomes" id="UP000184300">
    <property type="component" value="Unassembled WGS sequence"/>
</dbReference>
<evidence type="ECO:0000256" key="1">
    <source>
        <dbReference type="SAM" id="Phobius"/>
    </source>
</evidence>
<dbReference type="VEuPathDB" id="FungiDB:ASPGLDRAFT_39085"/>
<protein>
    <submittedName>
        <fullName evidence="2">Uncharacterized protein</fullName>
    </submittedName>
</protein>
<dbReference type="AlphaFoldDB" id="A0A1L9V974"/>
<name>A0A1L9V974_ASPGL</name>
<feature type="transmembrane region" description="Helical" evidence="1">
    <location>
        <begin position="121"/>
        <end position="139"/>
    </location>
</feature>
<dbReference type="OrthoDB" id="10375000at2759"/>
<accession>A0A1L9V974</accession>
<dbReference type="EMBL" id="KV878911">
    <property type="protein sequence ID" value="OJJ80392.1"/>
    <property type="molecule type" value="Genomic_DNA"/>
</dbReference>
<evidence type="ECO:0000313" key="2">
    <source>
        <dbReference type="EMBL" id="OJJ80392.1"/>
    </source>
</evidence>
<organism evidence="2 3">
    <name type="scientific">Aspergillus glaucus CBS 516.65</name>
    <dbReference type="NCBI Taxonomy" id="1160497"/>
    <lineage>
        <taxon>Eukaryota</taxon>
        <taxon>Fungi</taxon>
        <taxon>Dikarya</taxon>
        <taxon>Ascomycota</taxon>
        <taxon>Pezizomycotina</taxon>
        <taxon>Eurotiomycetes</taxon>
        <taxon>Eurotiomycetidae</taxon>
        <taxon>Eurotiales</taxon>
        <taxon>Aspergillaceae</taxon>
        <taxon>Aspergillus</taxon>
        <taxon>Aspergillus subgen. Aspergillus</taxon>
    </lineage>
</organism>
<dbReference type="RefSeq" id="XP_022397090.1">
    <property type="nucleotide sequence ID" value="XM_022545025.1"/>
</dbReference>
<feature type="transmembrane region" description="Helical" evidence="1">
    <location>
        <begin position="81"/>
        <end position="100"/>
    </location>
</feature>
<reference evidence="3" key="1">
    <citation type="journal article" date="2017" name="Genome Biol.">
        <title>Comparative genomics reveals high biological diversity and specific adaptations in the industrially and medically important fungal genus Aspergillus.</title>
        <authorList>
            <person name="de Vries R.P."/>
            <person name="Riley R."/>
            <person name="Wiebenga A."/>
            <person name="Aguilar-Osorio G."/>
            <person name="Amillis S."/>
            <person name="Uchima C.A."/>
            <person name="Anderluh G."/>
            <person name="Asadollahi M."/>
            <person name="Askin M."/>
            <person name="Barry K."/>
            <person name="Battaglia E."/>
            <person name="Bayram O."/>
            <person name="Benocci T."/>
            <person name="Braus-Stromeyer S.A."/>
            <person name="Caldana C."/>
            <person name="Canovas D."/>
            <person name="Cerqueira G.C."/>
            <person name="Chen F."/>
            <person name="Chen W."/>
            <person name="Choi C."/>
            <person name="Clum A."/>
            <person name="Dos Santos R.A."/>
            <person name="Damasio A.R."/>
            <person name="Diallinas G."/>
            <person name="Emri T."/>
            <person name="Fekete E."/>
            <person name="Flipphi M."/>
            <person name="Freyberg S."/>
            <person name="Gallo A."/>
            <person name="Gournas C."/>
            <person name="Habgood R."/>
            <person name="Hainaut M."/>
            <person name="Harispe M.L."/>
            <person name="Henrissat B."/>
            <person name="Hilden K.S."/>
            <person name="Hope R."/>
            <person name="Hossain A."/>
            <person name="Karabika E."/>
            <person name="Karaffa L."/>
            <person name="Karanyi Z."/>
            <person name="Krasevec N."/>
            <person name="Kuo A."/>
            <person name="Kusch H."/>
            <person name="LaButti K."/>
            <person name="Lagendijk E.L."/>
            <person name="Lapidus A."/>
            <person name="Levasseur A."/>
            <person name="Lindquist E."/>
            <person name="Lipzen A."/>
            <person name="Logrieco A.F."/>
            <person name="MacCabe A."/>
            <person name="Maekelae M.R."/>
            <person name="Malavazi I."/>
            <person name="Melin P."/>
            <person name="Meyer V."/>
            <person name="Mielnichuk N."/>
            <person name="Miskei M."/>
            <person name="Molnar A.P."/>
            <person name="Mule G."/>
            <person name="Ngan C.Y."/>
            <person name="Orejas M."/>
            <person name="Orosz E."/>
            <person name="Ouedraogo J.P."/>
            <person name="Overkamp K.M."/>
            <person name="Park H.-S."/>
            <person name="Perrone G."/>
            <person name="Piumi F."/>
            <person name="Punt P.J."/>
            <person name="Ram A.F."/>
            <person name="Ramon A."/>
            <person name="Rauscher S."/>
            <person name="Record E."/>
            <person name="Riano-Pachon D.M."/>
            <person name="Robert V."/>
            <person name="Roehrig J."/>
            <person name="Ruller R."/>
            <person name="Salamov A."/>
            <person name="Salih N.S."/>
            <person name="Samson R.A."/>
            <person name="Sandor E."/>
            <person name="Sanguinetti M."/>
            <person name="Schuetze T."/>
            <person name="Sepcic K."/>
            <person name="Shelest E."/>
            <person name="Sherlock G."/>
            <person name="Sophianopoulou V."/>
            <person name="Squina F.M."/>
            <person name="Sun H."/>
            <person name="Susca A."/>
            <person name="Todd R.B."/>
            <person name="Tsang A."/>
            <person name="Unkles S.E."/>
            <person name="van de Wiele N."/>
            <person name="van Rossen-Uffink D."/>
            <person name="Oliveira J.V."/>
            <person name="Vesth T.C."/>
            <person name="Visser J."/>
            <person name="Yu J.-H."/>
            <person name="Zhou M."/>
            <person name="Andersen M.R."/>
            <person name="Archer D.B."/>
            <person name="Baker S.E."/>
            <person name="Benoit I."/>
            <person name="Brakhage A.A."/>
            <person name="Braus G.H."/>
            <person name="Fischer R."/>
            <person name="Frisvad J.C."/>
            <person name="Goldman G.H."/>
            <person name="Houbraken J."/>
            <person name="Oakley B."/>
            <person name="Pocsi I."/>
            <person name="Scazzocchio C."/>
            <person name="Seiboth B."/>
            <person name="vanKuyk P.A."/>
            <person name="Wortman J."/>
            <person name="Dyer P.S."/>
            <person name="Grigoriev I.V."/>
        </authorList>
    </citation>
    <scope>NUCLEOTIDE SEQUENCE [LARGE SCALE GENOMIC DNA]</scope>
    <source>
        <strain evidence="3">CBS 516.65</strain>
    </source>
</reference>